<reference evidence="2" key="1">
    <citation type="submission" date="2020-05" db="EMBL/GenBank/DDBJ databases">
        <title>Mycena genomes resolve the evolution of fungal bioluminescence.</title>
        <authorList>
            <person name="Tsai I.J."/>
        </authorList>
    </citation>
    <scope>NUCLEOTIDE SEQUENCE</scope>
    <source>
        <strain evidence="2">160909Yilan</strain>
    </source>
</reference>
<dbReference type="Proteomes" id="UP000623467">
    <property type="component" value="Unassembled WGS sequence"/>
</dbReference>
<comment type="caution">
    <text evidence="2">The sequence shown here is derived from an EMBL/GenBank/DDBJ whole genome shotgun (WGS) entry which is preliminary data.</text>
</comment>
<evidence type="ECO:0000256" key="1">
    <source>
        <dbReference type="SAM" id="MobiDB-lite"/>
    </source>
</evidence>
<evidence type="ECO:0000313" key="2">
    <source>
        <dbReference type="EMBL" id="KAF7357174.1"/>
    </source>
</evidence>
<organism evidence="2 3">
    <name type="scientific">Mycena sanguinolenta</name>
    <dbReference type="NCBI Taxonomy" id="230812"/>
    <lineage>
        <taxon>Eukaryota</taxon>
        <taxon>Fungi</taxon>
        <taxon>Dikarya</taxon>
        <taxon>Basidiomycota</taxon>
        <taxon>Agaricomycotina</taxon>
        <taxon>Agaricomycetes</taxon>
        <taxon>Agaricomycetidae</taxon>
        <taxon>Agaricales</taxon>
        <taxon>Marasmiineae</taxon>
        <taxon>Mycenaceae</taxon>
        <taxon>Mycena</taxon>
    </lineage>
</organism>
<proteinExistence type="predicted"/>
<dbReference type="AlphaFoldDB" id="A0A8H7D093"/>
<protein>
    <submittedName>
        <fullName evidence="2">Uncharacterized protein</fullName>
    </submittedName>
</protein>
<evidence type="ECO:0000313" key="3">
    <source>
        <dbReference type="Proteomes" id="UP000623467"/>
    </source>
</evidence>
<name>A0A8H7D093_9AGAR</name>
<gene>
    <name evidence="2" type="ORF">MSAN_01312100</name>
</gene>
<feature type="compositionally biased region" description="Basic and acidic residues" evidence="1">
    <location>
        <begin position="67"/>
        <end position="81"/>
    </location>
</feature>
<feature type="region of interest" description="Disordered" evidence="1">
    <location>
        <begin position="34"/>
        <end position="92"/>
    </location>
</feature>
<keyword evidence="3" id="KW-1185">Reference proteome</keyword>
<sequence length="92" mass="10104">MTNAPTPCRRIVSDIHPLVRSAVQSLLVIVRAAPKSESPTFKASAPLVSKSPTAKSKCKAAANEPMEESRDKPLEDKHASDFPHNNRRTRKT</sequence>
<dbReference type="EMBL" id="JACAZH010000010">
    <property type="protein sequence ID" value="KAF7357174.1"/>
    <property type="molecule type" value="Genomic_DNA"/>
</dbReference>
<accession>A0A8H7D093</accession>